<name>A0A6S8SUK8_9STRA</name>
<dbReference type="AlphaFoldDB" id="A0A6S8SUK8"/>
<gene>
    <name evidence="2" type="ORF">CDEB00056_LOCUS4499</name>
    <name evidence="3" type="ORF">CDEB00056_LOCUS4500</name>
    <name evidence="4" type="ORF">CDEB00056_LOCUS4501</name>
    <name evidence="5" type="ORF">CDEB00056_LOCUS4502</name>
    <name evidence="6" type="ORF">CDEB00056_LOCUS4503</name>
    <name evidence="7" type="ORF">CDEB00056_LOCUS4504</name>
</gene>
<dbReference type="EMBL" id="HBIO01006186">
    <property type="protein sequence ID" value="CAE0459659.1"/>
    <property type="molecule type" value="Transcribed_RNA"/>
</dbReference>
<dbReference type="EMBL" id="HBIO01006189">
    <property type="protein sequence ID" value="CAE0459662.1"/>
    <property type="molecule type" value="Transcribed_RNA"/>
</dbReference>
<dbReference type="EMBL" id="HBIO01006185">
    <property type="protein sequence ID" value="CAE0459658.1"/>
    <property type="molecule type" value="Transcribed_RNA"/>
</dbReference>
<evidence type="ECO:0000256" key="1">
    <source>
        <dbReference type="SAM" id="MobiDB-lite"/>
    </source>
</evidence>
<dbReference type="EMBL" id="HBIO01006187">
    <property type="protein sequence ID" value="CAE0459660.1"/>
    <property type="molecule type" value="Transcribed_RNA"/>
</dbReference>
<evidence type="ECO:0000313" key="2">
    <source>
        <dbReference type="EMBL" id="CAE0459658.1"/>
    </source>
</evidence>
<feature type="compositionally biased region" description="Polar residues" evidence="1">
    <location>
        <begin position="1"/>
        <end position="32"/>
    </location>
</feature>
<sequence length="107" mass="11957">MAPFSNRVSLNSVERQTSTFNESTSNDTNLKNTPKACHIVETDTASGTSKMSVFDEDRKRIFSHLEKSVPKILSKMETINARTHRKIGEEIDDVSSILLKGEMPTIS</sequence>
<evidence type="ECO:0000313" key="7">
    <source>
        <dbReference type="EMBL" id="CAE0459663.1"/>
    </source>
</evidence>
<reference evidence="5" key="1">
    <citation type="submission" date="2021-01" db="EMBL/GenBank/DDBJ databases">
        <authorList>
            <person name="Corre E."/>
            <person name="Pelletier E."/>
            <person name="Niang G."/>
            <person name="Scheremetjew M."/>
            <person name="Finn R."/>
            <person name="Kale V."/>
            <person name="Holt S."/>
            <person name="Cochrane G."/>
            <person name="Meng A."/>
            <person name="Brown T."/>
            <person name="Cohen L."/>
        </authorList>
    </citation>
    <scope>NUCLEOTIDE SEQUENCE</scope>
    <source>
        <strain evidence="5">MM31A-1</strain>
    </source>
</reference>
<evidence type="ECO:0000313" key="5">
    <source>
        <dbReference type="EMBL" id="CAE0459661.1"/>
    </source>
</evidence>
<evidence type="ECO:0000313" key="6">
    <source>
        <dbReference type="EMBL" id="CAE0459662.1"/>
    </source>
</evidence>
<evidence type="ECO:0000313" key="3">
    <source>
        <dbReference type="EMBL" id="CAE0459659.1"/>
    </source>
</evidence>
<dbReference type="EMBL" id="HBIO01006188">
    <property type="protein sequence ID" value="CAE0459661.1"/>
    <property type="molecule type" value="Transcribed_RNA"/>
</dbReference>
<evidence type="ECO:0000313" key="4">
    <source>
        <dbReference type="EMBL" id="CAE0459660.1"/>
    </source>
</evidence>
<dbReference type="EMBL" id="HBIO01006190">
    <property type="protein sequence ID" value="CAE0459663.1"/>
    <property type="molecule type" value="Transcribed_RNA"/>
</dbReference>
<proteinExistence type="predicted"/>
<organism evidence="5">
    <name type="scientific">Chaetoceros debilis</name>
    <dbReference type="NCBI Taxonomy" id="122233"/>
    <lineage>
        <taxon>Eukaryota</taxon>
        <taxon>Sar</taxon>
        <taxon>Stramenopiles</taxon>
        <taxon>Ochrophyta</taxon>
        <taxon>Bacillariophyta</taxon>
        <taxon>Coscinodiscophyceae</taxon>
        <taxon>Chaetocerotophycidae</taxon>
        <taxon>Chaetocerotales</taxon>
        <taxon>Chaetocerotaceae</taxon>
        <taxon>Chaetoceros</taxon>
    </lineage>
</organism>
<feature type="region of interest" description="Disordered" evidence="1">
    <location>
        <begin position="1"/>
        <end position="33"/>
    </location>
</feature>
<protein>
    <submittedName>
        <fullName evidence="5">Uncharacterized protein</fullName>
    </submittedName>
</protein>
<accession>A0A6S8SUK8</accession>